<comment type="cofactor">
    <cofactor evidence="14">
        <name>heme b</name>
        <dbReference type="ChEBI" id="CHEBI:60344"/>
    </cofactor>
    <text evidence="14">Binds 1 heme b (iron(II)-protoporphyrin IX) group per subunit.</text>
</comment>
<dbReference type="STRING" id="502025.Hoch_5410"/>
<feature type="transmembrane region" description="Helical" evidence="15">
    <location>
        <begin position="12"/>
        <end position="32"/>
    </location>
</feature>
<sequence>MSPATYSWLKAFHAFGFLLWTAGLFATLRMLAAHGLAGTAAPVSLAQGERRTAVFMDIGATIAIVAGLALTFMVDPSPLTQGGWLHAKLTLVLAFLALHVVARIRIKKFRNGEVKPLPGALLPVLLVLAFAIVVLAKVRPF</sequence>
<keyword evidence="8 14" id="KW-0479">Metal-binding</keyword>
<evidence type="ECO:0000256" key="11">
    <source>
        <dbReference type="ARBA" id="ARBA00023004"/>
    </source>
</evidence>
<evidence type="ECO:0000256" key="7">
    <source>
        <dbReference type="ARBA" id="ARBA00022692"/>
    </source>
</evidence>
<dbReference type="PANTHER" id="PTHR40255:SF1">
    <property type="entry name" value="PROTOPORPHYRINOGEN IX OXIDASE"/>
    <property type="match status" value="1"/>
</dbReference>
<keyword evidence="7 15" id="KW-0812">Transmembrane</keyword>
<accession>D0LYM8</accession>
<dbReference type="Pfam" id="PF03653">
    <property type="entry name" value="UPF0093"/>
    <property type="match status" value="1"/>
</dbReference>
<dbReference type="EC" id="1.3.99.-" evidence="14"/>
<evidence type="ECO:0000256" key="14">
    <source>
        <dbReference type="PIRNR" id="PIRNR004638"/>
    </source>
</evidence>
<dbReference type="HOGENOM" id="CLU_125006_0_1_7"/>
<evidence type="ECO:0000256" key="12">
    <source>
        <dbReference type="ARBA" id="ARBA00023136"/>
    </source>
</evidence>
<evidence type="ECO:0000256" key="15">
    <source>
        <dbReference type="SAM" id="Phobius"/>
    </source>
</evidence>
<dbReference type="PANTHER" id="PTHR40255">
    <property type="entry name" value="UPF0093 MEMBRANE PROTEIN SLR1790"/>
    <property type="match status" value="1"/>
</dbReference>
<dbReference type="KEGG" id="hoh:Hoch_5410"/>
<evidence type="ECO:0000256" key="5">
    <source>
        <dbReference type="ARBA" id="ARBA00022475"/>
    </source>
</evidence>
<evidence type="ECO:0000256" key="10">
    <source>
        <dbReference type="ARBA" id="ARBA00023002"/>
    </source>
</evidence>
<keyword evidence="17" id="KW-1185">Reference proteome</keyword>
<dbReference type="PIRSF" id="PIRSF004638">
    <property type="entry name" value="UCP004638"/>
    <property type="match status" value="1"/>
</dbReference>
<evidence type="ECO:0000256" key="13">
    <source>
        <dbReference type="ARBA" id="ARBA00048390"/>
    </source>
</evidence>
<keyword evidence="9 15" id="KW-1133">Transmembrane helix</keyword>
<dbReference type="GO" id="GO:0005886">
    <property type="term" value="C:plasma membrane"/>
    <property type="evidence" value="ECO:0007669"/>
    <property type="project" value="UniProtKB-SubCell"/>
</dbReference>
<feature type="transmembrane region" description="Helical" evidence="15">
    <location>
        <begin position="53"/>
        <end position="73"/>
    </location>
</feature>
<organism evidence="16 17">
    <name type="scientific">Haliangium ochraceum (strain DSM 14365 / JCM 11303 / SMP-2)</name>
    <dbReference type="NCBI Taxonomy" id="502025"/>
    <lineage>
        <taxon>Bacteria</taxon>
        <taxon>Pseudomonadati</taxon>
        <taxon>Myxococcota</taxon>
        <taxon>Polyangia</taxon>
        <taxon>Haliangiales</taxon>
        <taxon>Kofleriaceae</taxon>
        <taxon>Haliangium</taxon>
    </lineage>
</organism>
<dbReference type="Proteomes" id="UP000001880">
    <property type="component" value="Chromosome"/>
</dbReference>
<keyword evidence="11 14" id="KW-0408">Iron</keyword>
<keyword evidence="10" id="KW-0560">Oxidoreductase</keyword>
<comment type="similarity">
    <text evidence="3 14">Belongs to the HemJ family.</text>
</comment>
<dbReference type="InterPro" id="IPR005265">
    <property type="entry name" value="HemJ-like"/>
</dbReference>
<evidence type="ECO:0000256" key="9">
    <source>
        <dbReference type="ARBA" id="ARBA00022989"/>
    </source>
</evidence>
<name>D0LYM8_HALO1</name>
<evidence type="ECO:0000256" key="2">
    <source>
        <dbReference type="ARBA" id="ARBA00005073"/>
    </source>
</evidence>
<reference evidence="16 17" key="1">
    <citation type="journal article" date="2010" name="Stand. Genomic Sci.">
        <title>Complete genome sequence of Haliangium ochraceum type strain (SMP-2).</title>
        <authorList>
            <consortium name="US DOE Joint Genome Institute (JGI-PGF)"/>
            <person name="Ivanova N."/>
            <person name="Daum C."/>
            <person name="Lang E."/>
            <person name="Abt B."/>
            <person name="Kopitz M."/>
            <person name="Saunders E."/>
            <person name="Lapidus A."/>
            <person name="Lucas S."/>
            <person name="Glavina Del Rio T."/>
            <person name="Nolan M."/>
            <person name="Tice H."/>
            <person name="Copeland A."/>
            <person name="Cheng J.F."/>
            <person name="Chen F."/>
            <person name="Bruce D."/>
            <person name="Goodwin L."/>
            <person name="Pitluck S."/>
            <person name="Mavromatis K."/>
            <person name="Pati A."/>
            <person name="Mikhailova N."/>
            <person name="Chen A."/>
            <person name="Palaniappan K."/>
            <person name="Land M."/>
            <person name="Hauser L."/>
            <person name="Chang Y.J."/>
            <person name="Jeffries C.D."/>
            <person name="Detter J.C."/>
            <person name="Brettin T."/>
            <person name="Rohde M."/>
            <person name="Goker M."/>
            <person name="Bristow J."/>
            <person name="Markowitz V."/>
            <person name="Eisen J.A."/>
            <person name="Hugenholtz P."/>
            <person name="Kyrpides N.C."/>
            <person name="Klenk H.P."/>
        </authorList>
    </citation>
    <scope>NUCLEOTIDE SEQUENCE [LARGE SCALE GENOMIC DNA]</scope>
    <source>
        <strain evidence="17">DSM 14365 / CIP 107738 / JCM 11303 / AJ 13395 / SMP-2</strain>
    </source>
</reference>
<gene>
    <name evidence="16" type="ordered locus">Hoch_5410</name>
</gene>
<dbReference type="GO" id="GO:0046872">
    <property type="term" value="F:metal ion binding"/>
    <property type="evidence" value="ECO:0007669"/>
    <property type="project" value="UniProtKB-UniRule"/>
</dbReference>
<comment type="function">
    <text evidence="14">Catalyzes the oxidation of protoporphyrinogen IX to protoporphyrin IX.</text>
</comment>
<dbReference type="RefSeq" id="WP_012830486.1">
    <property type="nucleotide sequence ID" value="NC_013440.1"/>
</dbReference>
<feature type="transmembrane region" description="Helical" evidence="15">
    <location>
        <begin position="116"/>
        <end position="136"/>
    </location>
</feature>
<evidence type="ECO:0000313" key="17">
    <source>
        <dbReference type="Proteomes" id="UP000001880"/>
    </source>
</evidence>
<keyword evidence="6 14" id="KW-0349">Heme</keyword>
<evidence type="ECO:0000256" key="4">
    <source>
        <dbReference type="ARBA" id="ARBA00017504"/>
    </source>
</evidence>
<keyword evidence="12 14" id="KW-0472">Membrane</keyword>
<feature type="transmembrane region" description="Helical" evidence="15">
    <location>
        <begin position="85"/>
        <end position="104"/>
    </location>
</feature>
<comment type="pathway">
    <text evidence="2 14">Porphyrin-containing compound metabolism; protoporphyrin-IX biosynthesis; protoporphyrin-IX from protoporphyrinogen-IX: step 1/1.</text>
</comment>
<protein>
    <recommendedName>
        <fullName evidence="4 14">Protoporphyrinogen IX oxidase</fullName>
        <ecNumber evidence="14">1.3.99.-</ecNumber>
    </recommendedName>
</protein>
<proteinExistence type="inferred from homology"/>
<evidence type="ECO:0000313" key="16">
    <source>
        <dbReference type="EMBL" id="ACY17894.1"/>
    </source>
</evidence>
<keyword evidence="5 14" id="KW-1003">Cell membrane</keyword>
<comment type="catalytic activity">
    <reaction evidence="13 14">
        <text>protoporphyrinogen IX + 3 A = protoporphyrin IX + 3 AH2</text>
        <dbReference type="Rhea" id="RHEA:62000"/>
        <dbReference type="ChEBI" id="CHEBI:13193"/>
        <dbReference type="ChEBI" id="CHEBI:17499"/>
        <dbReference type="ChEBI" id="CHEBI:57306"/>
        <dbReference type="ChEBI" id="CHEBI:57307"/>
    </reaction>
</comment>
<evidence type="ECO:0000256" key="3">
    <source>
        <dbReference type="ARBA" id="ARBA00006501"/>
    </source>
</evidence>
<dbReference type="UniPathway" id="UPA00251">
    <property type="reaction ID" value="UER00324"/>
</dbReference>
<dbReference type="AlphaFoldDB" id="D0LYM8"/>
<dbReference type="GO" id="GO:0006782">
    <property type="term" value="P:protoporphyrinogen IX biosynthetic process"/>
    <property type="evidence" value="ECO:0007669"/>
    <property type="project" value="UniProtKB-UniRule"/>
</dbReference>
<dbReference type="GO" id="GO:0070818">
    <property type="term" value="F:protoporphyrinogen oxidase activity"/>
    <property type="evidence" value="ECO:0007669"/>
    <property type="project" value="UniProtKB-UniRule"/>
</dbReference>
<evidence type="ECO:0000256" key="1">
    <source>
        <dbReference type="ARBA" id="ARBA00004651"/>
    </source>
</evidence>
<dbReference type="EMBL" id="CP001804">
    <property type="protein sequence ID" value="ACY17894.1"/>
    <property type="molecule type" value="Genomic_DNA"/>
</dbReference>
<evidence type="ECO:0000256" key="6">
    <source>
        <dbReference type="ARBA" id="ARBA00022617"/>
    </source>
</evidence>
<comment type="subcellular location">
    <subcellularLocation>
        <location evidence="1">Cell membrane</location>
        <topology evidence="1">Multi-pass membrane protein</topology>
    </subcellularLocation>
</comment>
<evidence type="ECO:0000256" key="8">
    <source>
        <dbReference type="ARBA" id="ARBA00022723"/>
    </source>
</evidence>
<dbReference type="eggNOG" id="COG1981">
    <property type="taxonomic scope" value="Bacteria"/>
</dbReference>